<evidence type="ECO:0000313" key="2">
    <source>
        <dbReference type="Proteomes" id="UP000194841"/>
    </source>
</evidence>
<dbReference type="Proteomes" id="UP000194841">
    <property type="component" value="Unassembled WGS sequence"/>
</dbReference>
<dbReference type="NCBIfam" id="TIGR01683">
    <property type="entry name" value="thiS"/>
    <property type="match status" value="1"/>
</dbReference>
<organism evidence="1 2">
    <name type="scientific">Pseudoalteromonas ulvae</name>
    <dbReference type="NCBI Taxonomy" id="107327"/>
    <lineage>
        <taxon>Bacteria</taxon>
        <taxon>Pseudomonadati</taxon>
        <taxon>Pseudomonadota</taxon>
        <taxon>Gammaproteobacteria</taxon>
        <taxon>Alteromonadales</taxon>
        <taxon>Pseudoalteromonadaceae</taxon>
        <taxon>Pseudoalteromonas</taxon>
    </lineage>
</organism>
<dbReference type="InterPro" id="IPR016155">
    <property type="entry name" value="Mopterin_synth/thiamin_S_b"/>
</dbReference>
<dbReference type="Gene3D" id="3.10.20.30">
    <property type="match status" value="1"/>
</dbReference>
<keyword evidence="2" id="KW-1185">Reference proteome</keyword>
<dbReference type="Pfam" id="PF02597">
    <property type="entry name" value="ThiS"/>
    <property type="match status" value="1"/>
</dbReference>
<dbReference type="InterPro" id="IPR003749">
    <property type="entry name" value="ThiS/MoaD-like"/>
</dbReference>
<reference evidence="1 2" key="1">
    <citation type="submission" date="2017-02" db="EMBL/GenBank/DDBJ databases">
        <title>Pseudoalteromonas ulvae TC14 Genome.</title>
        <authorList>
            <person name="Molmeret M."/>
        </authorList>
    </citation>
    <scope>NUCLEOTIDE SEQUENCE [LARGE SCALE GENOMIC DNA]</scope>
    <source>
        <strain evidence="1">TC14</strain>
    </source>
</reference>
<dbReference type="InterPro" id="IPR012675">
    <property type="entry name" value="Beta-grasp_dom_sf"/>
</dbReference>
<dbReference type="AlphaFoldDB" id="A0A244CQN3"/>
<dbReference type="SUPFAM" id="SSF54285">
    <property type="entry name" value="MoaD/ThiS"/>
    <property type="match status" value="1"/>
</dbReference>
<evidence type="ECO:0000313" key="1">
    <source>
        <dbReference type="EMBL" id="OUL57912.1"/>
    </source>
</evidence>
<comment type="caution">
    <text evidence="1">The sequence shown here is derived from an EMBL/GenBank/DDBJ whole genome shotgun (WGS) entry which is preliminary data.</text>
</comment>
<accession>A0A244CQN3</accession>
<proteinExistence type="predicted"/>
<protein>
    <submittedName>
        <fullName evidence="1">Thiamine biosynthesis protein ThiS</fullName>
    </submittedName>
</protein>
<sequence length="66" mass="7092">MNIIFNGQVLTLATSEINLTQLLQQQGAQEPFAVAVNQTFVPRSQCDGYQLQAGDSVELLSPIQGG</sequence>
<gene>
    <name evidence="1" type="ORF">B1199_11385</name>
</gene>
<dbReference type="PANTHER" id="PTHR34472">
    <property type="entry name" value="SULFUR CARRIER PROTEIN THIS"/>
    <property type="match status" value="1"/>
</dbReference>
<name>A0A244CQN3_PSEDV</name>
<dbReference type="EMBL" id="MWPV01000003">
    <property type="protein sequence ID" value="OUL57912.1"/>
    <property type="molecule type" value="Genomic_DNA"/>
</dbReference>
<dbReference type="OrthoDB" id="9800283at2"/>
<dbReference type="CDD" id="cd00565">
    <property type="entry name" value="Ubl_ThiS"/>
    <property type="match status" value="1"/>
</dbReference>
<dbReference type="PANTHER" id="PTHR34472:SF1">
    <property type="entry name" value="SULFUR CARRIER PROTEIN THIS"/>
    <property type="match status" value="1"/>
</dbReference>
<dbReference type="InterPro" id="IPR010035">
    <property type="entry name" value="Thi_S"/>
</dbReference>
<dbReference type="RefSeq" id="WP_086744493.1">
    <property type="nucleotide sequence ID" value="NZ_MWPV01000003.1"/>
</dbReference>